<evidence type="ECO:0000259" key="11">
    <source>
        <dbReference type="PROSITE" id="PS50119"/>
    </source>
</evidence>
<dbReference type="CDD" id="cd19821">
    <property type="entry name" value="Bbox1_BBX-like"/>
    <property type="match status" value="2"/>
</dbReference>
<protein>
    <recommendedName>
        <fullName evidence="11">B box-type domain-containing protein</fullName>
    </recommendedName>
</protein>
<dbReference type="InterPro" id="IPR026960">
    <property type="entry name" value="RVT-Znf"/>
</dbReference>
<dbReference type="InterPro" id="IPR000315">
    <property type="entry name" value="Znf_B-box"/>
</dbReference>
<dbReference type="Pfam" id="PF13966">
    <property type="entry name" value="zf-RVT"/>
    <property type="match status" value="1"/>
</dbReference>
<evidence type="ECO:0000256" key="2">
    <source>
        <dbReference type="ARBA" id="ARBA00022723"/>
    </source>
</evidence>
<dbReference type="InterPro" id="IPR049808">
    <property type="entry name" value="CONSTANS-like_Bbox1"/>
</dbReference>
<evidence type="ECO:0000256" key="1">
    <source>
        <dbReference type="ARBA" id="ARBA00004123"/>
    </source>
</evidence>
<organism evidence="12">
    <name type="scientific">Fagus sylvatica</name>
    <name type="common">Beechnut</name>
    <dbReference type="NCBI Taxonomy" id="28930"/>
    <lineage>
        <taxon>Eukaryota</taxon>
        <taxon>Viridiplantae</taxon>
        <taxon>Streptophyta</taxon>
        <taxon>Embryophyta</taxon>
        <taxon>Tracheophyta</taxon>
        <taxon>Spermatophyta</taxon>
        <taxon>Magnoliopsida</taxon>
        <taxon>eudicotyledons</taxon>
        <taxon>Gunneridae</taxon>
        <taxon>Pentapetalae</taxon>
        <taxon>rosids</taxon>
        <taxon>fabids</taxon>
        <taxon>Fagales</taxon>
        <taxon>Fagaceae</taxon>
        <taxon>Fagus</taxon>
    </lineage>
</organism>
<dbReference type="EMBL" id="OIVN01001108">
    <property type="protein sequence ID" value="SPC89928.1"/>
    <property type="molecule type" value="Genomic_DNA"/>
</dbReference>
<evidence type="ECO:0000256" key="4">
    <source>
        <dbReference type="ARBA" id="ARBA00022771"/>
    </source>
</evidence>
<evidence type="ECO:0000256" key="9">
    <source>
        <dbReference type="PROSITE-ProRule" id="PRU00024"/>
    </source>
</evidence>
<keyword evidence="7" id="KW-0804">Transcription</keyword>
<comment type="subcellular location">
    <subcellularLocation>
        <location evidence="1">Nucleus</location>
    </subcellularLocation>
</comment>
<evidence type="ECO:0000313" key="12">
    <source>
        <dbReference type="EMBL" id="SPC89928.1"/>
    </source>
</evidence>
<evidence type="ECO:0000256" key="3">
    <source>
        <dbReference type="ARBA" id="ARBA00022737"/>
    </source>
</evidence>
<sequence>MKIQCNVCEAAEATVLCCADEAALCWACDEKVHAANKLASKHQRVALSTSSSDSQMPKCDICQETVGYFFCLEDRALLCRNCDVAIHTANIYVSAHQRFLLTGVKVGLEPTEPVASSSSMKSYSGEENLETKSHTASRRDSSLPLAVQRKKVLPGHVGGIGDFAAPEVPYAGGSVAGSIMQWPIDEYLGIPEFNQSYGYMDNGSSKICAPLHHGGLVVQDLRSFNKALLGKWLWWYDSEREALWRLVVDAKYGSLWGDWCSKSGRGPYGDKDAFVADLMSFPNGRLHWDFHFLRNVQDWEVESLTSFMDLLYSCPLDGVGEDQLCWSRATKGFTVKDYYCCLCPPPIASFPWKIIWKAKVPPMIAFFSWIAALGKLLTIDNLQKRHLIIGGLGDALSGAASLGYLAGQCW</sequence>
<dbReference type="InterPro" id="IPR051979">
    <property type="entry name" value="B-box_zinc_finger"/>
</dbReference>
<keyword evidence="2" id="KW-0479">Metal-binding</keyword>
<reference evidence="12" key="1">
    <citation type="submission" date="2018-02" db="EMBL/GenBank/DDBJ databases">
        <authorList>
            <person name="Cohen D.B."/>
            <person name="Kent A.D."/>
        </authorList>
    </citation>
    <scope>NUCLEOTIDE SEQUENCE</scope>
</reference>
<dbReference type="GO" id="GO:0008270">
    <property type="term" value="F:zinc ion binding"/>
    <property type="evidence" value="ECO:0007669"/>
    <property type="project" value="UniProtKB-KW"/>
</dbReference>
<gene>
    <name evidence="12" type="ORF">FSB_LOCUS17810</name>
</gene>
<dbReference type="SMART" id="SM00336">
    <property type="entry name" value="BBOX"/>
    <property type="match status" value="2"/>
</dbReference>
<keyword evidence="6" id="KW-0805">Transcription regulation</keyword>
<evidence type="ECO:0000256" key="10">
    <source>
        <dbReference type="SAM" id="MobiDB-lite"/>
    </source>
</evidence>
<keyword evidence="5" id="KW-0862">Zinc</keyword>
<name>A0A2N9FRU0_FAGSY</name>
<keyword evidence="8" id="KW-0539">Nucleus</keyword>
<dbReference type="FunFam" id="3.30.160.60:FF:000589">
    <property type="entry name" value="B-box zinc finger protein 22"/>
    <property type="match status" value="1"/>
</dbReference>
<proteinExistence type="predicted"/>
<keyword evidence="3" id="KW-0677">Repeat</keyword>
<feature type="domain" description="B box-type" evidence="11">
    <location>
        <begin position="1"/>
        <end position="47"/>
    </location>
</feature>
<dbReference type="PROSITE" id="PS50119">
    <property type="entry name" value="ZF_BBOX"/>
    <property type="match status" value="2"/>
</dbReference>
<feature type="region of interest" description="Disordered" evidence="10">
    <location>
        <begin position="111"/>
        <end position="140"/>
    </location>
</feature>
<evidence type="ECO:0000256" key="6">
    <source>
        <dbReference type="ARBA" id="ARBA00023015"/>
    </source>
</evidence>
<feature type="compositionally biased region" description="Basic and acidic residues" evidence="10">
    <location>
        <begin position="129"/>
        <end position="140"/>
    </location>
</feature>
<dbReference type="Pfam" id="PF00643">
    <property type="entry name" value="zf-B_box"/>
    <property type="match status" value="1"/>
</dbReference>
<dbReference type="PANTHER" id="PTHR31832">
    <property type="entry name" value="B-BOX ZINC FINGER PROTEIN 22"/>
    <property type="match status" value="1"/>
</dbReference>
<dbReference type="AlphaFoldDB" id="A0A2N9FRU0"/>
<keyword evidence="4 9" id="KW-0863">Zinc-finger</keyword>
<feature type="domain" description="B box-type" evidence="11">
    <location>
        <begin position="54"/>
        <end position="101"/>
    </location>
</feature>
<accession>A0A2N9FRU0</accession>
<evidence type="ECO:0000256" key="8">
    <source>
        <dbReference type="ARBA" id="ARBA00023242"/>
    </source>
</evidence>
<evidence type="ECO:0000256" key="5">
    <source>
        <dbReference type="ARBA" id="ARBA00022833"/>
    </source>
</evidence>
<dbReference type="GO" id="GO:0005634">
    <property type="term" value="C:nucleus"/>
    <property type="evidence" value="ECO:0007669"/>
    <property type="project" value="UniProtKB-SubCell"/>
</dbReference>
<dbReference type="GO" id="GO:0006355">
    <property type="term" value="P:regulation of DNA-templated transcription"/>
    <property type="evidence" value="ECO:0007669"/>
    <property type="project" value="TreeGrafter"/>
</dbReference>
<dbReference type="Gene3D" id="3.30.160.60">
    <property type="entry name" value="Classic Zinc Finger"/>
    <property type="match status" value="1"/>
</dbReference>
<evidence type="ECO:0000256" key="7">
    <source>
        <dbReference type="ARBA" id="ARBA00023163"/>
    </source>
</evidence>
<dbReference type="PANTHER" id="PTHR31832:SF68">
    <property type="entry name" value="B-BOX ZINC FINGER PROTEIN 22"/>
    <property type="match status" value="1"/>
</dbReference>
<dbReference type="GO" id="GO:0009640">
    <property type="term" value="P:photomorphogenesis"/>
    <property type="evidence" value="ECO:0007669"/>
    <property type="project" value="TreeGrafter"/>
</dbReference>